<proteinExistence type="predicted"/>
<organism evidence="2 3">
    <name type="scientific">Angustibacter aerolatus</name>
    <dbReference type="NCBI Taxonomy" id="1162965"/>
    <lineage>
        <taxon>Bacteria</taxon>
        <taxon>Bacillati</taxon>
        <taxon>Actinomycetota</taxon>
        <taxon>Actinomycetes</taxon>
        <taxon>Kineosporiales</taxon>
        <taxon>Kineosporiaceae</taxon>
    </lineage>
</organism>
<evidence type="ECO:0000313" key="3">
    <source>
        <dbReference type="Proteomes" id="UP001157017"/>
    </source>
</evidence>
<reference evidence="3" key="1">
    <citation type="journal article" date="2019" name="Int. J. Syst. Evol. Microbiol.">
        <title>The Global Catalogue of Microorganisms (GCM) 10K type strain sequencing project: providing services to taxonomists for standard genome sequencing and annotation.</title>
        <authorList>
            <consortium name="The Broad Institute Genomics Platform"/>
            <consortium name="The Broad Institute Genome Sequencing Center for Infectious Disease"/>
            <person name="Wu L."/>
            <person name="Ma J."/>
        </authorList>
    </citation>
    <scope>NUCLEOTIDE SEQUENCE [LARGE SCALE GENOMIC DNA]</scope>
    <source>
        <strain evidence="3">NBRC 108730</strain>
    </source>
</reference>
<evidence type="ECO:0000256" key="1">
    <source>
        <dbReference type="SAM" id="Phobius"/>
    </source>
</evidence>
<keyword evidence="1" id="KW-1133">Transmembrane helix</keyword>
<dbReference type="EMBL" id="BSUZ01000001">
    <property type="protein sequence ID" value="GMA89153.1"/>
    <property type="molecule type" value="Genomic_DNA"/>
</dbReference>
<comment type="caution">
    <text evidence="2">The sequence shown here is derived from an EMBL/GenBank/DDBJ whole genome shotgun (WGS) entry which is preliminary data.</text>
</comment>
<keyword evidence="1" id="KW-0472">Membrane</keyword>
<dbReference type="PANTHER" id="PTHR38442">
    <property type="entry name" value="INNER MEMBRANE PROTEIN-RELATED"/>
    <property type="match status" value="1"/>
</dbReference>
<protein>
    <recommendedName>
        <fullName evidence="4">DUF445 domain-containing protein</fullName>
    </recommendedName>
</protein>
<sequence>MSEPVTAAADAQRLRSLRRARLGALSLLVLAALVDLAALLAQRHGVGGWAGYVRAGAEAGMVGGLADWFAVTALFRRPLGLPIPHTALVPTRKAALGESLADFVGTHFLAPDVVRDRIARAGVPRRVGAWLSAPEHAQRVTAEAAVGVQAAIGVLRDEDVRSVLGEAVLGRLAGAGSRRPRAGCSGRWCATGPTTAWSTSRRASLRGWLEANEELVVATLAAQAPGWSPRVLDEAIAVRAHRELLRVCRDVEHDRDHRLRGALDSFLARLAEDLRDDPATIERVEATKQALLERPDVRSALGDLLSAGRRLVVDLVGDPGSTLRVQAAEALSGFGRRLLDDEQAGRQGRAVGGRRGVVRRRHLARRGDRAHHRDDRAVGRRRGRAPHRACTWAATCSSSG</sequence>
<accession>A0ABQ6JMA8</accession>
<dbReference type="PANTHER" id="PTHR38442:SF1">
    <property type="entry name" value="INNER MEMBRANE PROTEIN"/>
    <property type="match status" value="1"/>
</dbReference>
<feature type="transmembrane region" description="Helical" evidence="1">
    <location>
        <begin position="22"/>
        <end position="41"/>
    </location>
</feature>
<gene>
    <name evidence="2" type="ORF">GCM10025868_44030</name>
</gene>
<keyword evidence="3" id="KW-1185">Reference proteome</keyword>
<name>A0ABQ6JMA8_9ACTN</name>
<evidence type="ECO:0000313" key="2">
    <source>
        <dbReference type="EMBL" id="GMA89153.1"/>
    </source>
</evidence>
<keyword evidence="1" id="KW-0812">Transmembrane</keyword>
<dbReference type="Proteomes" id="UP001157017">
    <property type="component" value="Unassembled WGS sequence"/>
</dbReference>
<evidence type="ECO:0008006" key="4">
    <source>
        <dbReference type="Google" id="ProtNLM"/>
    </source>
</evidence>
<dbReference type="Pfam" id="PF04286">
    <property type="entry name" value="DUF445"/>
    <property type="match status" value="1"/>
</dbReference>
<dbReference type="InterPro" id="IPR007383">
    <property type="entry name" value="DUF445"/>
</dbReference>